<keyword evidence="2" id="KW-0408">Iron</keyword>
<dbReference type="CDD" id="cd02980">
    <property type="entry name" value="TRX_Fd_family"/>
    <property type="match status" value="1"/>
</dbReference>
<keyword evidence="4" id="KW-0830">Ubiquinone</keyword>
<evidence type="ECO:0000313" key="4">
    <source>
        <dbReference type="EMBL" id="ADL52534.1"/>
    </source>
</evidence>
<evidence type="ECO:0000256" key="1">
    <source>
        <dbReference type="ARBA" id="ARBA00022723"/>
    </source>
</evidence>
<protein>
    <submittedName>
        <fullName evidence="4">NADH dehydrogenase (Ubiquinone) 24 kDa subunit</fullName>
    </submittedName>
</protein>
<dbReference type="Pfam" id="PF01257">
    <property type="entry name" value="2Fe-2S_thioredx"/>
    <property type="match status" value="1"/>
</dbReference>
<reference evidence="4 5" key="1">
    <citation type="submission" date="2010-08" db="EMBL/GenBank/DDBJ databases">
        <title>Complete sequence of Clostridium cellulovorans 743B.</title>
        <authorList>
            <consortium name="US DOE Joint Genome Institute"/>
            <person name="Lucas S."/>
            <person name="Copeland A."/>
            <person name="Lapidus A."/>
            <person name="Cheng J.-F."/>
            <person name="Bruce D."/>
            <person name="Goodwin L."/>
            <person name="Pitluck S."/>
            <person name="Chertkov O."/>
            <person name="Detter J.C."/>
            <person name="Han C."/>
            <person name="Tapia R."/>
            <person name="Land M."/>
            <person name="Hauser L."/>
            <person name="Chang Y.-J."/>
            <person name="Jeffries C."/>
            <person name="Kyrpides N."/>
            <person name="Ivanova N."/>
            <person name="Mikhailova N."/>
            <person name="Hemme C.L."/>
            <person name="Woyke T."/>
        </authorList>
    </citation>
    <scope>NUCLEOTIDE SEQUENCE [LARGE SCALE GENOMIC DNA]</scope>
    <source>
        <strain evidence="5">ATCC 35296 / DSM 3052 / OCM 3 / 743B</strain>
    </source>
</reference>
<evidence type="ECO:0000256" key="3">
    <source>
        <dbReference type="ARBA" id="ARBA00023014"/>
    </source>
</evidence>
<sequence>MMVALKHHIFVCTSCRINGQQKGFCFSKDSVGVVEAFIEEINDRDLSSEVMITNTGCFGICAQGPVVVVYPEGVWYGNVTEDDVAEIVESHIENGEVVKRLII</sequence>
<dbReference type="HOGENOM" id="CLU_126515_1_1_9"/>
<keyword evidence="1" id="KW-0479">Metal-binding</keyword>
<name>D9SS87_CLOC7</name>
<dbReference type="PANTHER" id="PTHR43578:SF3">
    <property type="entry name" value="NADH-QUINONE OXIDOREDUCTASE SUBUNIT F"/>
    <property type="match status" value="1"/>
</dbReference>
<dbReference type="AlphaFoldDB" id="D9SS87"/>
<proteinExistence type="predicted"/>
<accession>D9SS87</accession>
<dbReference type="Proteomes" id="UP000002730">
    <property type="component" value="Chromosome"/>
</dbReference>
<dbReference type="STRING" id="573061.Clocel_2838"/>
<dbReference type="GO" id="GO:0046872">
    <property type="term" value="F:metal ion binding"/>
    <property type="evidence" value="ECO:0007669"/>
    <property type="project" value="UniProtKB-KW"/>
</dbReference>
<keyword evidence="5" id="KW-1185">Reference proteome</keyword>
<gene>
    <name evidence="4" type="ordered locus">Clocel_2838</name>
</gene>
<dbReference type="NCBIfam" id="NF041612">
    <property type="entry name" value="fdxn_Clost"/>
    <property type="match status" value="1"/>
</dbReference>
<dbReference type="InterPro" id="IPR048109">
    <property type="entry name" value="Fdxn_Clost-type"/>
</dbReference>
<organism evidence="4 5">
    <name type="scientific">Clostridium cellulovorans (strain ATCC 35296 / DSM 3052 / OCM 3 / 743B)</name>
    <dbReference type="NCBI Taxonomy" id="573061"/>
    <lineage>
        <taxon>Bacteria</taxon>
        <taxon>Bacillati</taxon>
        <taxon>Bacillota</taxon>
        <taxon>Clostridia</taxon>
        <taxon>Eubacteriales</taxon>
        <taxon>Clostridiaceae</taxon>
        <taxon>Clostridium</taxon>
    </lineage>
</organism>
<dbReference type="eggNOG" id="COG3411">
    <property type="taxonomic scope" value="Bacteria"/>
</dbReference>
<dbReference type="Gene3D" id="3.40.30.10">
    <property type="entry name" value="Glutaredoxin"/>
    <property type="match status" value="1"/>
</dbReference>
<dbReference type="KEGG" id="ccb:Clocel_2838"/>
<dbReference type="EMBL" id="CP002160">
    <property type="protein sequence ID" value="ADL52534.1"/>
    <property type="molecule type" value="Genomic_DNA"/>
</dbReference>
<dbReference type="PANTHER" id="PTHR43578">
    <property type="entry name" value="NADH-QUINONE OXIDOREDUCTASE SUBUNIT F"/>
    <property type="match status" value="1"/>
</dbReference>
<dbReference type="SUPFAM" id="SSF52833">
    <property type="entry name" value="Thioredoxin-like"/>
    <property type="match status" value="1"/>
</dbReference>
<dbReference type="GO" id="GO:0051536">
    <property type="term" value="F:iron-sulfur cluster binding"/>
    <property type="evidence" value="ECO:0007669"/>
    <property type="project" value="UniProtKB-KW"/>
</dbReference>
<keyword evidence="3" id="KW-0411">Iron-sulfur</keyword>
<evidence type="ECO:0000256" key="2">
    <source>
        <dbReference type="ARBA" id="ARBA00023004"/>
    </source>
</evidence>
<evidence type="ECO:0000313" key="5">
    <source>
        <dbReference type="Proteomes" id="UP000002730"/>
    </source>
</evidence>
<dbReference type="InterPro" id="IPR036249">
    <property type="entry name" value="Thioredoxin-like_sf"/>
</dbReference>